<organism evidence="1 2">
    <name type="scientific">Dorcoceras hygrometricum</name>
    <dbReference type="NCBI Taxonomy" id="472368"/>
    <lineage>
        <taxon>Eukaryota</taxon>
        <taxon>Viridiplantae</taxon>
        <taxon>Streptophyta</taxon>
        <taxon>Embryophyta</taxon>
        <taxon>Tracheophyta</taxon>
        <taxon>Spermatophyta</taxon>
        <taxon>Magnoliopsida</taxon>
        <taxon>eudicotyledons</taxon>
        <taxon>Gunneridae</taxon>
        <taxon>Pentapetalae</taxon>
        <taxon>asterids</taxon>
        <taxon>lamiids</taxon>
        <taxon>Lamiales</taxon>
        <taxon>Gesneriaceae</taxon>
        <taxon>Didymocarpoideae</taxon>
        <taxon>Trichosporeae</taxon>
        <taxon>Loxocarpinae</taxon>
        <taxon>Dorcoceras</taxon>
    </lineage>
</organism>
<reference evidence="1 2" key="1">
    <citation type="journal article" date="2015" name="Proc. Natl. Acad. Sci. U.S.A.">
        <title>The resurrection genome of Boea hygrometrica: A blueprint for survival of dehydration.</title>
        <authorList>
            <person name="Xiao L."/>
            <person name="Yang G."/>
            <person name="Zhang L."/>
            <person name="Yang X."/>
            <person name="Zhao S."/>
            <person name="Ji Z."/>
            <person name="Zhou Q."/>
            <person name="Hu M."/>
            <person name="Wang Y."/>
            <person name="Chen M."/>
            <person name="Xu Y."/>
            <person name="Jin H."/>
            <person name="Xiao X."/>
            <person name="Hu G."/>
            <person name="Bao F."/>
            <person name="Hu Y."/>
            <person name="Wan P."/>
            <person name="Li L."/>
            <person name="Deng X."/>
            <person name="Kuang T."/>
            <person name="Xiang C."/>
            <person name="Zhu J.K."/>
            <person name="Oliver M.J."/>
            <person name="He Y."/>
        </authorList>
    </citation>
    <scope>NUCLEOTIDE SEQUENCE [LARGE SCALE GENOMIC DNA]</scope>
    <source>
        <strain evidence="2">cv. XS01</strain>
    </source>
</reference>
<keyword evidence="2" id="KW-1185">Reference proteome</keyword>
<name>A0A2Z7CPD2_9LAMI</name>
<accession>A0A2Z7CPD2</accession>
<protein>
    <submittedName>
        <fullName evidence="1">Phospholipid-transporting ATPase 3</fullName>
    </submittedName>
</protein>
<dbReference type="EMBL" id="KQ994590">
    <property type="protein sequence ID" value="KZV47817.1"/>
    <property type="molecule type" value="Genomic_DNA"/>
</dbReference>
<evidence type="ECO:0000313" key="1">
    <source>
        <dbReference type="EMBL" id="KZV47817.1"/>
    </source>
</evidence>
<dbReference type="Proteomes" id="UP000250235">
    <property type="component" value="Unassembled WGS sequence"/>
</dbReference>
<proteinExistence type="predicted"/>
<dbReference type="AlphaFoldDB" id="A0A2Z7CPD2"/>
<evidence type="ECO:0000313" key="2">
    <source>
        <dbReference type="Proteomes" id="UP000250235"/>
    </source>
</evidence>
<sequence length="304" mass="33613">MASSYYTNTLHVNFDSVLDMDNPGMVSMFQDLMASSLEGFLGCPAVIYEAALVEFSKNVSVRDGVVVSTVHGVTVEISEQLFAETFELPVEGLSELSTITKDLVFDARSIVSLSGEPRIVLRDVQRIQSLVSALPSVQSSSVSVLSQKVQLAFSSVVEDEDNQMDIDQRLASTTTTADSSMNFIDDDTILGDTETSNQPSLPTVSNLSTYLDDFRTILWQRLDAQSKDIRHIGDIHNDVLSKLNTLEKGLRDALIQQGEDLQKLIQNVRQDGRTLDDVQTLRFNEFRKGFLAHSDAVTADSMDF</sequence>
<gene>
    <name evidence="1" type="ORF">F511_39908</name>
</gene>